<keyword evidence="2" id="KW-0812">Transmembrane</keyword>
<name>A0A0P8CYU5_9GAMM</name>
<dbReference type="Proteomes" id="UP000050416">
    <property type="component" value="Unassembled WGS sequence"/>
</dbReference>
<dbReference type="Pfam" id="PF02325">
    <property type="entry name" value="CCB3_YggT"/>
    <property type="match status" value="2"/>
</dbReference>
<proteinExistence type="inferred from homology"/>
<dbReference type="EMBL" id="LJZQ01000012">
    <property type="protein sequence ID" value="KPQ28726.1"/>
    <property type="molecule type" value="Genomic_DNA"/>
</dbReference>
<comment type="caution">
    <text evidence="3">The sequence shown here is derived from an EMBL/GenBank/DDBJ whole genome shotgun (WGS) entry which is preliminary data.</text>
</comment>
<dbReference type="PANTHER" id="PTHR33219:SF14">
    <property type="entry name" value="PROTEIN COFACTOR ASSEMBLY OF COMPLEX C SUBUNIT B CCB3, CHLOROPLASTIC-RELATED"/>
    <property type="match status" value="1"/>
</dbReference>
<dbReference type="OrthoDB" id="9806665at2"/>
<comment type="similarity">
    <text evidence="1">Belongs to the YggT family.</text>
</comment>
<dbReference type="InterPro" id="IPR003425">
    <property type="entry name" value="CCB3/YggT"/>
</dbReference>
<evidence type="ECO:0000313" key="3">
    <source>
        <dbReference type="EMBL" id="KPQ28726.1"/>
    </source>
</evidence>
<feature type="transmembrane region" description="Helical" evidence="2">
    <location>
        <begin position="59"/>
        <end position="86"/>
    </location>
</feature>
<dbReference type="PANTHER" id="PTHR33219">
    <property type="entry name" value="YLMG HOMOLOG PROTEIN 2, CHLOROPLASTIC"/>
    <property type="match status" value="1"/>
</dbReference>
<dbReference type="PATRIC" id="fig|1305731.5.peg.243"/>
<keyword evidence="2" id="KW-0472">Membrane</keyword>
<dbReference type="STRING" id="1305731.GCA_000934705_02549"/>
<feature type="transmembrane region" description="Helical" evidence="2">
    <location>
        <begin position="98"/>
        <end position="128"/>
    </location>
</feature>
<dbReference type="AlphaFoldDB" id="A0A0P8CYU5"/>
<accession>A0A0P8CYU5</accession>
<evidence type="ECO:0000256" key="1">
    <source>
        <dbReference type="ARBA" id="ARBA00010894"/>
    </source>
</evidence>
<gene>
    <name evidence="3" type="primary">yggT</name>
    <name evidence="3" type="ORF">HLUCCX14_09490</name>
</gene>
<organism evidence="3 4">
    <name type="scientific">Marinobacter excellens HL-55</name>
    <dbReference type="NCBI Taxonomy" id="1305731"/>
    <lineage>
        <taxon>Bacteria</taxon>
        <taxon>Pseudomonadati</taxon>
        <taxon>Pseudomonadota</taxon>
        <taxon>Gammaproteobacteria</taxon>
        <taxon>Pseudomonadales</taxon>
        <taxon>Marinobacteraceae</taxon>
        <taxon>Marinobacter</taxon>
    </lineage>
</organism>
<reference evidence="3 4" key="1">
    <citation type="submission" date="2015-09" db="EMBL/GenBank/DDBJ databases">
        <title>Identification and resolution of microdiversity through metagenomic sequencing of parallel consortia.</title>
        <authorList>
            <person name="Nelson W.C."/>
            <person name="Romine M.F."/>
            <person name="Lindemann S.R."/>
        </authorList>
    </citation>
    <scope>NUCLEOTIDE SEQUENCE [LARGE SCALE GENOMIC DNA]</scope>
    <source>
        <strain evidence="3">HL-55</strain>
    </source>
</reference>
<evidence type="ECO:0000313" key="4">
    <source>
        <dbReference type="Proteomes" id="UP000050416"/>
    </source>
</evidence>
<evidence type="ECO:0000256" key="2">
    <source>
        <dbReference type="SAM" id="Phobius"/>
    </source>
</evidence>
<protein>
    <submittedName>
        <fullName evidence="3">YggT family protein</fullName>
    </submittedName>
</protein>
<dbReference type="GO" id="GO:0016020">
    <property type="term" value="C:membrane"/>
    <property type="evidence" value="ECO:0007669"/>
    <property type="project" value="InterPro"/>
</dbReference>
<feature type="transmembrane region" description="Helical" evidence="2">
    <location>
        <begin position="6"/>
        <end position="27"/>
    </location>
</feature>
<sequence>MLADIVITILLIASTFYMTIVMLRFLLQLARADFYNPITQFVVKATNPPLQPLRRVIPVLGGIDGAALVLAVIIQAITFFLILVALNGGIPAINPLTLLVWAVLNVVSLIVKIYFWSVIAVVVVSWIAPQSGHPAIQLVAQITEPVMRPVRSIMPSMGGLDLSPIIVFLILNVISVMIDHMKMAAGLGAIGLGM</sequence>
<feature type="transmembrane region" description="Helical" evidence="2">
    <location>
        <begin position="157"/>
        <end position="178"/>
    </location>
</feature>
<keyword evidence="2" id="KW-1133">Transmembrane helix</keyword>